<dbReference type="GO" id="GO:0044209">
    <property type="term" value="P:AMP salvage"/>
    <property type="evidence" value="ECO:0007669"/>
    <property type="project" value="UniProtKB-UniRule"/>
</dbReference>
<name>A0A370Q8M2_9FLAO</name>
<organism evidence="13 14">
    <name type="scientific">Marinirhabdus gelatinilytica</name>
    <dbReference type="NCBI Taxonomy" id="1703343"/>
    <lineage>
        <taxon>Bacteria</taxon>
        <taxon>Pseudomonadati</taxon>
        <taxon>Bacteroidota</taxon>
        <taxon>Flavobacteriia</taxon>
        <taxon>Flavobacteriales</taxon>
        <taxon>Flavobacteriaceae</taxon>
    </lineage>
</organism>
<dbReference type="Pfam" id="PF00156">
    <property type="entry name" value="Pribosyltran"/>
    <property type="match status" value="1"/>
</dbReference>
<comment type="pathway">
    <text evidence="4 11">Purine metabolism; AMP biosynthesis via salvage pathway; AMP from adenine: step 1/1.</text>
</comment>
<evidence type="ECO:0000256" key="1">
    <source>
        <dbReference type="ARBA" id="ARBA00000868"/>
    </source>
</evidence>
<dbReference type="InterPro" id="IPR029057">
    <property type="entry name" value="PRTase-like"/>
</dbReference>
<accession>A0A370Q8M2</accession>
<dbReference type="SUPFAM" id="SSF53271">
    <property type="entry name" value="PRTase-like"/>
    <property type="match status" value="1"/>
</dbReference>
<evidence type="ECO:0000256" key="8">
    <source>
        <dbReference type="ARBA" id="ARBA00022676"/>
    </source>
</evidence>
<dbReference type="InterPro" id="IPR005764">
    <property type="entry name" value="Ade_phspho_trans"/>
</dbReference>
<dbReference type="CDD" id="cd06223">
    <property type="entry name" value="PRTases_typeI"/>
    <property type="match status" value="1"/>
</dbReference>
<dbReference type="EC" id="2.4.2.7" evidence="6 11"/>
<evidence type="ECO:0000256" key="11">
    <source>
        <dbReference type="HAMAP-Rule" id="MF_00004"/>
    </source>
</evidence>
<comment type="subunit">
    <text evidence="11">Homodimer.</text>
</comment>
<dbReference type="NCBIfam" id="NF002634">
    <property type="entry name" value="PRK02304.1-3"/>
    <property type="match status" value="1"/>
</dbReference>
<comment type="catalytic activity">
    <reaction evidence="1 11">
        <text>AMP + diphosphate = 5-phospho-alpha-D-ribose 1-diphosphate + adenine</text>
        <dbReference type="Rhea" id="RHEA:16609"/>
        <dbReference type="ChEBI" id="CHEBI:16708"/>
        <dbReference type="ChEBI" id="CHEBI:33019"/>
        <dbReference type="ChEBI" id="CHEBI:58017"/>
        <dbReference type="ChEBI" id="CHEBI:456215"/>
        <dbReference type="EC" id="2.4.2.7"/>
    </reaction>
</comment>
<dbReference type="EMBL" id="QRAO01000004">
    <property type="protein sequence ID" value="RDK84714.1"/>
    <property type="molecule type" value="Genomic_DNA"/>
</dbReference>
<evidence type="ECO:0000256" key="7">
    <source>
        <dbReference type="ARBA" id="ARBA00022490"/>
    </source>
</evidence>
<dbReference type="PANTHER" id="PTHR32315">
    <property type="entry name" value="ADENINE PHOSPHORIBOSYLTRANSFERASE"/>
    <property type="match status" value="1"/>
</dbReference>
<evidence type="ECO:0000256" key="5">
    <source>
        <dbReference type="ARBA" id="ARBA00008391"/>
    </source>
</evidence>
<dbReference type="AlphaFoldDB" id="A0A370Q8M2"/>
<dbReference type="NCBIfam" id="TIGR01090">
    <property type="entry name" value="apt"/>
    <property type="match status" value="1"/>
</dbReference>
<keyword evidence="8 11" id="KW-0328">Glycosyltransferase</keyword>
<dbReference type="UniPathway" id="UPA00588">
    <property type="reaction ID" value="UER00646"/>
</dbReference>
<dbReference type="InterPro" id="IPR050054">
    <property type="entry name" value="UPRTase/APRTase"/>
</dbReference>
<evidence type="ECO:0000256" key="6">
    <source>
        <dbReference type="ARBA" id="ARBA00011893"/>
    </source>
</evidence>
<dbReference type="OrthoDB" id="9803963at2"/>
<keyword evidence="9 11" id="KW-0808">Transferase</keyword>
<reference evidence="13 14" key="1">
    <citation type="submission" date="2018-07" db="EMBL/GenBank/DDBJ databases">
        <title>Genomic Encyclopedia of Type Strains, Phase IV (KMG-IV): sequencing the most valuable type-strain genomes for metagenomic binning, comparative biology and taxonomic classification.</title>
        <authorList>
            <person name="Goeker M."/>
        </authorList>
    </citation>
    <scope>NUCLEOTIDE SEQUENCE [LARGE SCALE GENOMIC DNA]</scope>
    <source>
        <strain evidence="13 14">DSM 101478</strain>
    </source>
</reference>
<comment type="similarity">
    <text evidence="5 11">Belongs to the purine/pyrimidine phosphoribosyltransferase family.</text>
</comment>
<dbReference type="Proteomes" id="UP000255317">
    <property type="component" value="Unassembled WGS sequence"/>
</dbReference>
<evidence type="ECO:0000256" key="4">
    <source>
        <dbReference type="ARBA" id="ARBA00004659"/>
    </source>
</evidence>
<keyword evidence="7 11" id="KW-0963">Cytoplasm</keyword>
<evidence type="ECO:0000259" key="12">
    <source>
        <dbReference type="Pfam" id="PF00156"/>
    </source>
</evidence>
<evidence type="ECO:0000256" key="10">
    <source>
        <dbReference type="ARBA" id="ARBA00022726"/>
    </source>
</evidence>
<evidence type="ECO:0000256" key="3">
    <source>
        <dbReference type="ARBA" id="ARBA00004496"/>
    </source>
</evidence>
<dbReference type="FunFam" id="3.40.50.2020:FF:000021">
    <property type="entry name" value="Adenine phosphoribosyltransferase"/>
    <property type="match status" value="1"/>
</dbReference>
<keyword evidence="10 11" id="KW-0660">Purine salvage</keyword>
<dbReference type="GO" id="GO:0002055">
    <property type="term" value="F:adenine binding"/>
    <property type="evidence" value="ECO:0007669"/>
    <property type="project" value="TreeGrafter"/>
</dbReference>
<evidence type="ECO:0000256" key="9">
    <source>
        <dbReference type="ARBA" id="ARBA00022679"/>
    </source>
</evidence>
<dbReference type="InterPro" id="IPR000836">
    <property type="entry name" value="PRTase_dom"/>
</dbReference>
<sequence length="171" mass="19170">MIDIEKYIRDIPDFPKKGVTFKDITPLLSHPEAMETCAQELLRLTESEKINKVVGIESRGFFFATLLAQGLAAGFVPIRKPGKLPYATLKQPYTLEYGMDALEIHEDAIQKGDRVLLHDDVLATGGTAQAACRLIEQLGGEIVQCNFLIELEFLKGAQKLRNYEIRSLLTY</sequence>
<keyword evidence="14" id="KW-1185">Reference proteome</keyword>
<dbReference type="GO" id="GO:0006166">
    <property type="term" value="P:purine ribonucleoside salvage"/>
    <property type="evidence" value="ECO:0007669"/>
    <property type="project" value="UniProtKB-UniRule"/>
</dbReference>
<evidence type="ECO:0000256" key="2">
    <source>
        <dbReference type="ARBA" id="ARBA00003968"/>
    </source>
</evidence>
<comment type="function">
    <text evidence="2 11">Catalyzes a salvage reaction resulting in the formation of AMP, that is energically less costly than de novo synthesis.</text>
</comment>
<dbReference type="GO" id="GO:0003999">
    <property type="term" value="F:adenine phosphoribosyltransferase activity"/>
    <property type="evidence" value="ECO:0007669"/>
    <property type="project" value="UniProtKB-UniRule"/>
</dbReference>
<evidence type="ECO:0000313" key="13">
    <source>
        <dbReference type="EMBL" id="RDK84714.1"/>
    </source>
</evidence>
<proteinExistence type="inferred from homology"/>
<dbReference type="Gene3D" id="3.40.50.2020">
    <property type="match status" value="1"/>
</dbReference>
<dbReference type="GO" id="GO:0005737">
    <property type="term" value="C:cytoplasm"/>
    <property type="evidence" value="ECO:0007669"/>
    <property type="project" value="UniProtKB-SubCell"/>
</dbReference>
<comment type="caution">
    <text evidence="13">The sequence shown here is derived from an EMBL/GenBank/DDBJ whole genome shotgun (WGS) entry which is preliminary data.</text>
</comment>
<dbReference type="HAMAP" id="MF_00004">
    <property type="entry name" value="Aden_phosphoribosyltr"/>
    <property type="match status" value="1"/>
</dbReference>
<gene>
    <name evidence="11" type="primary">apt</name>
    <name evidence="13" type="ORF">C8D94_10487</name>
</gene>
<feature type="domain" description="Phosphoribosyltransferase" evidence="12">
    <location>
        <begin position="29"/>
        <end position="149"/>
    </location>
</feature>
<dbReference type="GO" id="GO:0006168">
    <property type="term" value="P:adenine salvage"/>
    <property type="evidence" value="ECO:0007669"/>
    <property type="project" value="InterPro"/>
</dbReference>
<evidence type="ECO:0000313" key="14">
    <source>
        <dbReference type="Proteomes" id="UP000255317"/>
    </source>
</evidence>
<protein>
    <recommendedName>
        <fullName evidence="6 11">Adenine phosphoribosyltransferase</fullName>
        <shortName evidence="11">APRT</shortName>
        <ecNumber evidence="6 11">2.4.2.7</ecNumber>
    </recommendedName>
</protein>
<dbReference type="NCBIfam" id="NF002636">
    <property type="entry name" value="PRK02304.1-5"/>
    <property type="match status" value="1"/>
</dbReference>
<comment type="subcellular location">
    <subcellularLocation>
        <location evidence="3 11">Cytoplasm</location>
    </subcellularLocation>
</comment>
<dbReference type="GO" id="GO:0016208">
    <property type="term" value="F:AMP binding"/>
    <property type="evidence" value="ECO:0007669"/>
    <property type="project" value="TreeGrafter"/>
</dbReference>
<dbReference type="PANTHER" id="PTHR32315:SF3">
    <property type="entry name" value="ADENINE PHOSPHORIBOSYLTRANSFERASE"/>
    <property type="match status" value="1"/>
</dbReference>